<gene>
    <name evidence="1" type="ORF">SAMN04489725_101223</name>
</gene>
<evidence type="ECO:0000313" key="1">
    <source>
        <dbReference type="EMBL" id="SDW05479.1"/>
    </source>
</evidence>
<keyword evidence="2" id="KW-1185">Reference proteome</keyword>
<dbReference type="Proteomes" id="UP000182589">
    <property type="component" value="Unassembled WGS sequence"/>
</dbReference>
<name>A0A1H2QGE0_9BACL</name>
<protein>
    <submittedName>
        <fullName evidence="1">Uncharacterized protein</fullName>
    </submittedName>
</protein>
<organism evidence="1 2">
    <name type="scientific">Alicyclobacillus hesperidum</name>
    <dbReference type="NCBI Taxonomy" id="89784"/>
    <lineage>
        <taxon>Bacteria</taxon>
        <taxon>Bacillati</taxon>
        <taxon>Bacillota</taxon>
        <taxon>Bacilli</taxon>
        <taxon>Bacillales</taxon>
        <taxon>Alicyclobacillaceae</taxon>
        <taxon>Alicyclobacillus</taxon>
    </lineage>
</organism>
<accession>A0A1H2QGE0</accession>
<dbReference type="AlphaFoldDB" id="A0A1H2QGE0"/>
<reference evidence="2" key="1">
    <citation type="submission" date="2016-10" db="EMBL/GenBank/DDBJ databases">
        <authorList>
            <person name="Varghese N."/>
        </authorList>
    </citation>
    <scope>NUCLEOTIDE SEQUENCE [LARGE SCALE GENOMIC DNA]</scope>
    <source>
        <strain evidence="2">DSM 12489</strain>
    </source>
</reference>
<dbReference type="EMBL" id="FNOJ01000001">
    <property type="protein sequence ID" value="SDW05479.1"/>
    <property type="molecule type" value="Genomic_DNA"/>
</dbReference>
<sequence>MGDVVKVGVIRKATEAEPRGFSPRSPVRNQMVQAHSARRIGKSGSDGAISVTS</sequence>
<proteinExistence type="predicted"/>
<evidence type="ECO:0000313" key="2">
    <source>
        <dbReference type="Proteomes" id="UP000182589"/>
    </source>
</evidence>